<dbReference type="OrthoDB" id="174931at2"/>
<dbReference type="AlphaFoldDB" id="A0A3L7AUN7"/>
<dbReference type="Proteomes" id="UP000269438">
    <property type="component" value="Unassembled WGS sequence"/>
</dbReference>
<dbReference type="InterPro" id="IPR014718">
    <property type="entry name" value="GH-type_carb-bd"/>
</dbReference>
<dbReference type="PANTHER" id="PTHR12558">
    <property type="entry name" value="CELL DIVISION CYCLE 16,23,27"/>
    <property type="match status" value="1"/>
</dbReference>
<protein>
    <submittedName>
        <fullName evidence="2">DUF5107 domain-containing protein</fullName>
    </submittedName>
</protein>
<gene>
    <name evidence="2" type="ORF">D9V34_08475</name>
</gene>
<dbReference type="InterPro" id="IPR033396">
    <property type="entry name" value="DUF5107"/>
</dbReference>
<evidence type="ECO:0000259" key="1">
    <source>
        <dbReference type="Pfam" id="PF17128"/>
    </source>
</evidence>
<keyword evidence="3" id="KW-1185">Reference proteome</keyword>
<feature type="domain" description="DUF5107" evidence="1">
    <location>
        <begin position="57"/>
        <end position="374"/>
    </location>
</feature>
<name>A0A3L7AUN7_9MICO</name>
<dbReference type="Gene3D" id="2.70.98.10">
    <property type="match status" value="1"/>
</dbReference>
<reference evidence="2 3" key="1">
    <citation type="submission" date="2018-10" db="EMBL/GenBank/DDBJ databases">
        <authorList>
            <person name="Li J."/>
        </authorList>
    </citation>
    <scope>NUCLEOTIDE SEQUENCE [LARGE SCALE GENOMIC DNA]</scope>
    <source>
        <strain evidence="2 3">JCM 11654</strain>
    </source>
</reference>
<dbReference type="Pfam" id="PF13432">
    <property type="entry name" value="TPR_16"/>
    <property type="match status" value="3"/>
</dbReference>
<evidence type="ECO:0000313" key="3">
    <source>
        <dbReference type="Proteomes" id="UP000269438"/>
    </source>
</evidence>
<sequence length="1164" mass="126621">MSHTNPRFPLPEIPSDQRSAAVAGWSEPVELPTYLPGTPERLPAFLENRVYQGSSGRVYPLPFIESVSHEATTETWQALHLENRYLRLVILPELGGRVHIAVDKLTGKDLFYRNDAIKPALVGLAGPWISGGIEFNWPQHHRPGTFLPMDWSIEHEEDGSITIWCSDHDPFARMKGMHGIRLRPDSAVIEARVRVFNRTDTTQTFLWWANVAVRVHDEYQSFFPADAHVVADHAKRAATAFPAADEPYYGIDYAARARVGDPEFIAEDADRIDWYRNIPVPTSYMCVASGDDFFGGYDHHTGLGFAHIADHHVSPGKKQWTWGTAPFGRAWDANLSDDSEPYVELMAGVYTDNQPDFTFLTPGETKTFSQFWFPYHGIGPLTQANTEAAIRLSIEGDGAERTAVIGVASTGVRERVRIVLVDADGTELWSTETALKPGHPLLTRVPVAVEGDLRLILTDAAADASADGAIILEASTEYRDASADGFDTATEPPAPADIDSVDELYVTGVHLVQNRHATRSPEPYFQEVLRRDPLDARSNVALASLRLTTGRLTEAEEYLRTAITRQTRRNLNPIDGEALYLLGVVLVAQGRDTDAEEAFGKAAWNFAWRSASHLQRARIAARAARWSDVREHAEIAARFDADNLQAFALRVLALRALGEDRQAAAVLAEARALDPLDAWLRDLEENESWSPGDAVTGLAATSDPSVAGGSAALTESSGPSDAGILRDVAGEYAALGLTEDALRVFEAAQTAARVRPVEGAGDPAVLIAYYRAELLESLGRSEEAAAALAEARTLSADRCFAASLADAQLLERRIAATDDARAHTLLAHWLYFHRRYAGGITELEHAERIQPGDPVVLRGLGLAAHNVQGDAARAVEYYARAVAADPADPKLRFEADQLARRVGTPTAERLDALAAAGEAARDRDDLALAYAELLVLEDRIDEAVTLLSTRQFSPWEGGEGETIRVWSLAQRAVAARALAAGDTETALAALRSVVTVPGNLGEAPHPLANRSDLYLALGDALAVAGQDSAAAQAWTTAAHSAGDFTTMLEVPHSPMTYYSIRAARRLGEDALAERLTRELGEYVADTRTRVAKIDYFATSLPSMLIFHEDVQQTQDNLLDVMEAQLALLAGDVARAADLLATRAAEDPAGPLVRALHADLQAVNV</sequence>
<proteinExistence type="predicted"/>
<dbReference type="Gene3D" id="1.25.40.10">
    <property type="entry name" value="Tetratricopeptide repeat domain"/>
    <property type="match status" value="2"/>
</dbReference>
<accession>A0A3L7AUN7</accession>
<dbReference type="GO" id="GO:0030246">
    <property type="term" value="F:carbohydrate binding"/>
    <property type="evidence" value="ECO:0007669"/>
    <property type="project" value="InterPro"/>
</dbReference>
<dbReference type="RefSeq" id="WP_121688376.1">
    <property type="nucleotide sequence ID" value="NZ_RCUY01000005.1"/>
</dbReference>
<dbReference type="Pfam" id="PF17128">
    <property type="entry name" value="DUF5107"/>
    <property type="match status" value="1"/>
</dbReference>
<organism evidence="2 3">
    <name type="scientific">Mycetocola lacteus</name>
    <dbReference type="NCBI Taxonomy" id="76637"/>
    <lineage>
        <taxon>Bacteria</taxon>
        <taxon>Bacillati</taxon>
        <taxon>Actinomycetota</taxon>
        <taxon>Actinomycetes</taxon>
        <taxon>Micrococcales</taxon>
        <taxon>Microbacteriaceae</taxon>
        <taxon>Mycetocola</taxon>
    </lineage>
</organism>
<evidence type="ECO:0000313" key="2">
    <source>
        <dbReference type="EMBL" id="RLP83250.1"/>
    </source>
</evidence>
<dbReference type="PANTHER" id="PTHR12558:SF13">
    <property type="entry name" value="CELL DIVISION CYCLE PROTEIN 27 HOMOLOG"/>
    <property type="match status" value="1"/>
</dbReference>
<dbReference type="EMBL" id="RCUY01000005">
    <property type="protein sequence ID" value="RLP83250.1"/>
    <property type="molecule type" value="Genomic_DNA"/>
</dbReference>
<dbReference type="SUPFAM" id="SSF48452">
    <property type="entry name" value="TPR-like"/>
    <property type="match status" value="2"/>
</dbReference>
<comment type="caution">
    <text evidence="2">The sequence shown here is derived from an EMBL/GenBank/DDBJ whole genome shotgun (WGS) entry which is preliminary data.</text>
</comment>
<dbReference type="InterPro" id="IPR011990">
    <property type="entry name" value="TPR-like_helical_dom_sf"/>
</dbReference>